<organism evidence="4 5">
    <name type="scientific">Lecanosticta acicola</name>
    <dbReference type="NCBI Taxonomy" id="111012"/>
    <lineage>
        <taxon>Eukaryota</taxon>
        <taxon>Fungi</taxon>
        <taxon>Dikarya</taxon>
        <taxon>Ascomycota</taxon>
        <taxon>Pezizomycotina</taxon>
        <taxon>Dothideomycetes</taxon>
        <taxon>Dothideomycetidae</taxon>
        <taxon>Mycosphaerellales</taxon>
        <taxon>Mycosphaerellaceae</taxon>
        <taxon>Lecanosticta</taxon>
    </lineage>
</organism>
<dbReference type="GO" id="GO:0000324">
    <property type="term" value="C:fungal-type vacuole"/>
    <property type="evidence" value="ECO:0007669"/>
    <property type="project" value="TreeGrafter"/>
</dbReference>
<evidence type="ECO:0008006" key="6">
    <source>
        <dbReference type="Google" id="ProtNLM"/>
    </source>
</evidence>
<feature type="signal peptide" evidence="3">
    <location>
        <begin position="1"/>
        <end position="26"/>
    </location>
</feature>
<evidence type="ECO:0000313" key="4">
    <source>
        <dbReference type="EMBL" id="CAK3841422.1"/>
    </source>
</evidence>
<proteinExistence type="predicted"/>
<feature type="chain" id="PRO_5042603976" description="CSI2 protein" evidence="3">
    <location>
        <begin position="27"/>
        <end position="409"/>
    </location>
</feature>
<dbReference type="Proteomes" id="UP001296104">
    <property type="component" value="Unassembled WGS sequence"/>
</dbReference>
<feature type="region of interest" description="Disordered" evidence="1">
    <location>
        <begin position="210"/>
        <end position="231"/>
    </location>
</feature>
<evidence type="ECO:0000256" key="1">
    <source>
        <dbReference type="SAM" id="MobiDB-lite"/>
    </source>
</evidence>
<dbReference type="PANTHER" id="PTHR36089:SF1">
    <property type="entry name" value="CHITIN SYNTHASE 3 COMPLEX PROTEIN CSI2-RELATED"/>
    <property type="match status" value="1"/>
</dbReference>
<accession>A0AAI8YT39</accession>
<feature type="compositionally biased region" description="Basic and acidic residues" evidence="1">
    <location>
        <begin position="398"/>
        <end position="409"/>
    </location>
</feature>
<keyword evidence="5" id="KW-1185">Reference proteome</keyword>
<evidence type="ECO:0000256" key="3">
    <source>
        <dbReference type="SAM" id="SignalP"/>
    </source>
</evidence>
<keyword evidence="2" id="KW-0812">Transmembrane</keyword>
<feature type="region of interest" description="Disordered" evidence="1">
    <location>
        <begin position="298"/>
        <end position="409"/>
    </location>
</feature>
<keyword evidence="3" id="KW-0732">Signal</keyword>
<dbReference type="AlphaFoldDB" id="A0AAI8YT39"/>
<protein>
    <recommendedName>
        <fullName evidence="6">CSI2 protein</fullName>
    </recommendedName>
</protein>
<feature type="region of interest" description="Disordered" evidence="1">
    <location>
        <begin position="164"/>
        <end position="185"/>
    </location>
</feature>
<keyword evidence="2" id="KW-0472">Membrane</keyword>
<comment type="caution">
    <text evidence="4">The sequence shown here is derived from an EMBL/GenBank/DDBJ whole genome shotgun (WGS) entry which is preliminary data.</text>
</comment>
<dbReference type="EMBL" id="CAVMBE010000006">
    <property type="protein sequence ID" value="CAK3841422.1"/>
    <property type="molecule type" value="Genomic_DNA"/>
</dbReference>
<dbReference type="InterPro" id="IPR051009">
    <property type="entry name" value="PRM"/>
</dbReference>
<gene>
    <name evidence="4" type="ORF">LECACI_7A001503</name>
</gene>
<evidence type="ECO:0000256" key="2">
    <source>
        <dbReference type="SAM" id="Phobius"/>
    </source>
</evidence>
<reference evidence="4" key="1">
    <citation type="submission" date="2023-11" db="EMBL/GenBank/DDBJ databases">
        <authorList>
            <person name="Alioto T."/>
            <person name="Alioto T."/>
            <person name="Gomez Garrido J."/>
        </authorList>
    </citation>
    <scope>NUCLEOTIDE SEQUENCE</scope>
</reference>
<sequence length="409" mass="41940">MARNFRSMRNLALLALLAATTPAVLAQTDLPDLSTATQATALSSSKTDATTSETTGTSATSNTAQTTSTGQTTSATGTSTTGTSSGSITASFTGLTGLPTIAGAGIPDMVIPYTANAPFMQKSTLPDGTVFIAVGAVLAFLGACVLLWRGLVAWSIKRSVKRSARAAMRGSEKTSTTWGGSNNGGGGGKGGAYFSQYEAGSNMSLDALTSAGKPVHRSSHVPDEHRKSSAPHADLFFSPTAQAASNRLSSALGSHGDRNSTYLPAGYYASPSAEHAGANPRLSTANIGSSLAPYARYSSVNPSPPGSPGLPNSRSTSNYFGGTRGGDTSRDGLRANDGLRASSRDGYGSQRNSFMYAHPSTSSLQVGTGGGRGRSELDSSNEHLGGQRAPSAVLDELFENHGHGPRERF</sequence>
<keyword evidence="2" id="KW-1133">Transmembrane helix</keyword>
<dbReference type="PANTHER" id="PTHR36089">
    <property type="entry name" value="CHITIN SYNTHASE 3 COMPLEX PROTEIN CSI2-RELATED"/>
    <property type="match status" value="1"/>
</dbReference>
<feature type="compositionally biased region" description="Polar residues" evidence="1">
    <location>
        <begin position="349"/>
        <end position="366"/>
    </location>
</feature>
<evidence type="ECO:0000313" key="5">
    <source>
        <dbReference type="Proteomes" id="UP001296104"/>
    </source>
</evidence>
<feature type="region of interest" description="Disordered" evidence="1">
    <location>
        <begin position="40"/>
        <end position="86"/>
    </location>
</feature>
<feature type="transmembrane region" description="Helical" evidence="2">
    <location>
        <begin position="130"/>
        <end position="152"/>
    </location>
</feature>
<name>A0AAI8YT39_9PEZI</name>